<dbReference type="Pfam" id="PF22725">
    <property type="entry name" value="GFO_IDH_MocA_C3"/>
    <property type="match status" value="1"/>
</dbReference>
<dbReference type="Proteomes" id="UP000250086">
    <property type="component" value="Unassembled WGS sequence"/>
</dbReference>
<reference evidence="2 3" key="1">
    <citation type="submission" date="2018-06" db="EMBL/GenBank/DDBJ databases">
        <authorList>
            <consortium name="Pathogen Informatics"/>
            <person name="Doyle S."/>
        </authorList>
    </citation>
    <scope>NUCLEOTIDE SEQUENCE [LARGE SCALE GENOMIC DNA]</scope>
    <source>
        <strain evidence="2 3">NCTC13093</strain>
    </source>
</reference>
<dbReference type="OrthoDB" id="9781031at2"/>
<dbReference type="InterPro" id="IPR051450">
    <property type="entry name" value="Gfo/Idh/MocA_Oxidoreductases"/>
</dbReference>
<sequence>MQRALIIGCGSIGLRHKKVLESLSFSVFFVSMRTDLKDLEPYMFRSLTEAFLDKKGYSLVIIANETIKHEKSLKELESMHYRGPVLVEKPLFASCSQPALESTDNIFVGYNLRFHPLVQRIKKLIAHTKVYSAQLHVGQYLPTWRERDYRYIYSSKKSMGGGVLRDLSHELDLAYYLFGNVKTCVSNIGRFSDLQIDSEDSVDVLSVHEKCAMVSVHLDYTDNIKKRYISLQCDRLSIEADFINNTLSVDNMVEPLRPCDTYTLQDEAIITRSTDVACSYAQGLEIMKYIQMIEKNCMGGV</sequence>
<evidence type="ECO:0000313" key="3">
    <source>
        <dbReference type="Proteomes" id="UP000250086"/>
    </source>
</evidence>
<evidence type="ECO:0000259" key="1">
    <source>
        <dbReference type="Pfam" id="PF22725"/>
    </source>
</evidence>
<dbReference type="EMBL" id="UAPV01000001">
    <property type="protein sequence ID" value="SPT69508.1"/>
    <property type="molecule type" value="Genomic_DNA"/>
</dbReference>
<dbReference type="Gene3D" id="3.40.50.720">
    <property type="entry name" value="NAD(P)-binding Rossmann-like Domain"/>
    <property type="match status" value="1"/>
</dbReference>
<dbReference type="PANTHER" id="PTHR43377:SF1">
    <property type="entry name" value="BILIVERDIN REDUCTASE A"/>
    <property type="match status" value="1"/>
</dbReference>
<organism evidence="2 3">
    <name type="scientific">Anaerobiospirillum thomasii</name>
    <dbReference type="NCBI Taxonomy" id="179995"/>
    <lineage>
        <taxon>Bacteria</taxon>
        <taxon>Pseudomonadati</taxon>
        <taxon>Pseudomonadota</taxon>
        <taxon>Gammaproteobacteria</taxon>
        <taxon>Aeromonadales</taxon>
        <taxon>Succinivibrionaceae</taxon>
        <taxon>Anaerobiospirillum</taxon>
    </lineage>
</organism>
<dbReference type="InterPro" id="IPR036291">
    <property type="entry name" value="NAD(P)-bd_dom_sf"/>
</dbReference>
<dbReference type="Gene3D" id="3.30.360.10">
    <property type="entry name" value="Dihydrodipicolinate Reductase, domain 2"/>
    <property type="match status" value="1"/>
</dbReference>
<gene>
    <name evidence="2" type="ORF">NCTC13093_00885</name>
</gene>
<accession>A0A2X0VBY1</accession>
<dbReference type="SUPFAM" id="SSF55347">
    <property type="entry name" value="Glyceraldehyde-3-phosphate dehydrogenase-like, C-terminal domain"/>
    <property type="match status" value="1"/>
</dbReference>
<dbReference type="SUPFAM" id="SSF51735">
    <property type="entry name" value="NAD(P)-binding Rossmann-fold domains"/>
    <property type="match status" value="1"/>
</dbReference>
<keyword evidence="3" id="KW-1185">Reference proteome</keyword>
<dbReference type="RefSeq" id="WP_113743672.1">
    <property type="nucleotide sequence ID" value="NZ_UAPU01000007.1"/>
</dbReference>
<proteinExistence type="predicted"/>
<feature type="domain" description="GFO/IDH/MocA-like oxidoreductase" evidence="1">
    <location>
        <begin position="120"/>
        <end position="225"/>
    </location>
</feature>
<dbReference type="PANTHER" id="PTHR43377">
    <property type="entry name" value="BILIVERDIN REDUCTASE A"/>
    <property type="match status" value="1"/>
</dbReference>
<protein>
    <recommendedName>
        <fullName evidence="1">GFO/IDH/MocA-like oxidoreductase domain-containing protein</fullName>
    </recommendedName>
</protein>
<evidence type="ECO:0000313" key="2">
    <source>
        <dbReference type="EMBL" id="SPT69508.1"/>
    </source>
</evidence>
<dbReference type="InterPro" id="IPR055170">
    <property type="entry name" value="GFO_IDH_MocA-like_dom"/>
</dbReference>
<dbReference type="AlphaFoldDB" id="A0A2X0VBY1"/>
<name>A0A2X0VBY1_9GAMM</name>